<dbReference type="OrthoDB" id="3367at2759"/>
<sequence>MYLPPDMSRYNKPPANQFQTVINGSILPIQATDPNCIFKLDEEQFGFEHLDGFFKPEVAMRISRTPLLPNDPSTYASLSKFVEQNLRKYHTTMGNVNQNNLNTVHTLPPETIGVQPDGKTEILPIGCAINPLISDPFKNVHLTPGCIATIVDFGKSSLNNGTNLDKSGKLWARKSSKSEPLTITSNGSKSSLDSLKTPKSNMTRTTSTFVSRVLTSDNYNKKFSTATKFLLGCHGRVFNLIALTDDPFEIEVDPPLFKLTVTTGVITAVAAFHHSLSTPGAEKNIDILIGYSTGDVLWFNPSKMKYSRWNKNSKLKSKPIVTMEWSKDGKFAIIGYSDGDIMIFDRDFEDDDNYNKHGEPIKKLRYMKVFKSLSNVSATSNPVGHYKLSNKAITSIKFHPIYPNVVIIACDDGYIRVFDLLTENLTDLIPSYYGGILCLNLTNDGKYLISGGEDDFVSIYEFQMGNFNYNPEHGGGSVKLVTRLQGSKSWVRSVDVDYFKTNNGLLYRIGTVGDDGCIRFYEFQPRNLPKIKKLKSSTMNNTIKRPGMDKMLSSLTINSHTNSRSNSNTKLSQLATTDMSNSKRKLLSPKMHKTAGSVSSLTSSTTHLQQQHHLSLYEIINQDSRAASSTNLKDQDEVVIDGNNTTATTTTTAHEVGNLMFKHPISNGCFKFSKKYFANPVIHNSVGLSNTPVLLPIGEKDIRLGRLSGLSFEEKYVWAFISTGDIIRWTRP</sequence>
<dbReference type="InterPro" id="IPR015943">
    <property type="entry name" value="WD40/YVTN_repeat-like_dom_sf"/>
</dbReference>
<dbReference type="GO" id="GO:0032153">
    <property type="term" value="C:cell division site"/>
    <property type="evidence" value="ECO:0007669"/>
    <property type="project" value="TreeGrafter"/>
</dbReference>
<dbReference type="STRING" id="983967.A0A1E4SUQ4"/>
<evidence type="ECO:0000256" key="2">
    <source>
        <dbReference type="ARBA" id="ARBA00022737"/>
    </source>
</evidence>
<dbReference type="GO" id="GO:0051286">
    <property type="term" value="C:cell tip"/>
    <property type="evidence" value="ECO:0007669"/>
    <property type="project" value="TreeGrafter"/>
</dbReference>
<accession>A0A1E4SUQ4</accession>
<dbReference type="PANTHER" id="PTHR14107:SF16">
    <property type="entry name" value="AT02583P"/>
    <property type="match status" value="1"/>
</dbReference>
<evidence type="ECO:0000313" key="5">
    <source>
        <dbReference type="Proteomes" id="UP000094801"/>
    </source>
</evidence>
<evidence type="ECO:0000256" key="1">
    <source>
        <dbReference type="ARBA" id="ARBA00022574"/>
    </source>
</evidence>
<protein>
    <submittedName>
        <fullName evidence="4">Uncharacterized protein</fullName>
    </submittedName>
</protein>
<dbReference type="SMART" id="SM00320">
    <property type="entry name" value="WD40"/>
    <property type="match status" value="4"/>
</dbReference>
<feature type="compositionally biased region" description="Polar residues" evidence="3">
    <location>
        <begin position="570"/>
        <end position="580"/>
    </location>
</feature>
<feature type="region of interest" description="Disordered" evidence="3">
    <location>
        <begin position="180"/>
        <end position="203"/>
    </location>
</feature>
<proteinExistence type="predicted"/>
<evidence type="ECO:0000313" key="4">
    <source>
        <dbReference type="EMBL" id="ODV83250.1"/>
    </source>
</evidence>
<dbReference type="PANTHER" id="PTHR14107">
    <property type="entry name" value="WD REPEAT PROTEIN"/>
    <property type="match status" value="1"/>
</dbReference>
<keyword evidence="1" id="KW-0853">WD repeat</keyword>
<dbReference type="SUPFAM" id="SSF50978">
    <property type="entry name" value="WD40 repeat-like"/>
    <property type="match status" value="1"/>
</dbReference>
<dbReference type="InterPro" id="IPR051362">
    <property type="entry name" value="WD_repeat_creC_regulators"/>
</dbReference>
<feature type="compositionally biased region" description="Low complexity" evidence="3">
    <location>
        <begin position="559"/>
        <end position="569"/>
    </location>
</feature>
<gene>
    <name evidence="4" type="ORF">CANARDRAFT_100865</name>
</gene>
<dbReference type="InterPro" id="IPR001680">
    <property type="entry name" value="WD40_rpt"/>
</dbReference>
<keyword evidence="2" id="KW-0677">Repeat</keyword>
<reference evidence="5" key="1">
    <citation type="submission" date="2016-04" db="EMBL/GenBank/DDBJ databases">
        <title>Comparative genomics of biotechnologically important yeasts.</title>
        <authorList>
            <consortium name="DOE Joint Genome Institute"/>
            <person name="Riley R."/>
            <person name="Haridas S."/>
            <person name="Wolfe K.H."/>
            <person name="Lopes M.R."/>
            <person name="Hittinger C.T."/>
            <person name="Goker M."/>
            <person name="Salamov A."/>
            <person name="Wisecaver J."/>
            <person name="Long T.M."/>
            <person name="Aerts A.L."/>
            <person name="Barry K."/>
            <person name="Choi C."/>
            <person name="Clum A."/>
            <person name="Coughlan A.Y."/>
            <person name="Deshpande S."/>
            <person name="Douglass A.P."/>
            <person name="Hanson S.J."/>
            <person name="Klenk H.-P."/>
            <person name="Labutti K."/>
            <person name="Lapidus A."/>
            <person name="Lindquist E."/>
            <person name="Lipzen A."/>
            <person name="Meier-Kolthoff J.P."/>
            <person name="Ohm R.A."/>
            <person name="Otillar R.P."/>
            <person name="Pangilinan J."/>
            <person name="Peng Y."/>
            <person name="Rokas A."/>
            <person name="Rosa C.A."/>
            <person name="Scheuner C."/>
            <person name="Sibirny A.A."/>
            <person name="Slot J.C."/>
            <person name="Stielow J.B."/>
            <person name="Sun H."/>
            <person name="Kurtzman C.P."/>
            <person name="Blackwell M."/>
            <person name="Grigoriev I.V."/>
            <person name="Jeffries T.W."/>
        </authorList>
    </citation>
    <scope>NUCLEOTIDE SEQUENCE [LARGE SCALE GENOMIC DNA]</scope>
    <source>
        <strain evidence="5">NRRL YB-2248</strain>
    </source>
</reference>
<dbReference type="EMBL" id="KV453866">
    <property type="protein sequence ID" value="ODV83250.1"/>
    <property type="molecule type" value="Genomic_DNA"/>
</dbReference>
<dbReference type="AlphaFoldDB" id="A0A1E4SUQ4"/>
<name>A0A1E4SUQ4_9ASCO</name>
<keyword evidence="5" id="KW-1185">Reference proteome</keyword>
<dbReference type="GO" id="GO:0005634">
    <property type="term" value="C:nucleus"/>
    <property type="evidence" value="ECO:0007669"/>
    <property type="project" value="TreeGrafter"/>
</dbReference>
<feature type="region of interest" description="Disordered" evidence="3">
    <location>
        <begin position="559"/>
        <end position="589"/>
    </location>
</feature>
<dbReference type="Gene3D" id="2.130.10.10">
    <property type="entry name" value="YVTN repeat-like/Quinoprotein amine dehydrogenase"/>
    <property type="match status" value="1"/>
</dbReference>
<dbReference type="InterPro" id="IPR036322">
    <property type="entry name" value="WD40_repeat_dom_sf"/>
</dbReference>
<dbReference type="GO" id="GO:0045013">
    <property type="term" value="P:carbon catabolite repression of transcription"/>
    <property type="evidence" value="ECO:0007669"/>
    <property type="project" value="TreeGrafter"/>
</dbReference>
<dbReference type="Pfam" id="PF00400">
    <property type="entry name" value="WD40"/>
    <property type="match status" value="2"/>
</dbReference>
<dbReference type="Proteomes" id="UP000094801">
    <property type="component" value="Unassembled WGS sequence"/>
</dbReference>
<evidence type="ECO:0000256" key="3">
    <source>
        <dbReference type="SAM" id="MobiDB-lite"/>
    </source>
</evidence>
<organism evidence="4 5">
    <name type="scientific">[Candida] arabinofermentans NRRL YB-2248</name>
    <dbReference type="NCBI Taxonomy" id="983967"/>
    <lineage>
        <taxon>Eukaryota</taxon>
        <taxon>Fungi</taxon>
        <taxon>Dikarya</taxon>
        <taxon>Ascomycota</taxon>
        <taxon>Saccharomycotina</taxon>
        <taxon>Pichiomycetes</taxon>
        <taxon>Pichiales</taxon>
        <taxon>Pichiaceae</taxon>
        <taxon>Ogataea</taxon>
        <taxon>Ogataea/Candida clade</taxon>
    </lineage>
</organism>